<dbReference type="Gene3D" id="3.40.720.10">
    <property type="entry name" value="Alkaline Phosphatase, subunit A"/>
    <property type="match status" value="1"/>
</dbReference>
<dbReference type="EMBL" id="RBNI01010757">
    <property type="protein sequence ID" value="RUP43531.1"/>
    <property type="molecule type" value="Genomic_DNA"/>
</dbReference>
<evidence type="ECO:0000313" key="2">
    <source>
        <dbReference type="EMBL" id="RUP43531.1"/>
    </source>
</evidence>
<dbReference type="Pfam" id="PF04185">
    <property type="entry name" value="Phosphoesterase"/>
    <property type="match status" value="1"/>
</dbReference>
<dbReference type="GO" id="GO:0009395">
    <property type="term" value="P:phospholipid catabolic process"/>
    <property type="evidence" value="ECO:0007669"/>
    <property type="project" value="TreeGrafter"/>
</dbReference>
<name>A0A433CY85_9FUNG</name>
<dbReference type="InterPro" id="IPR007312">
    <property type="entry name" value="Phosphoesterase"/>
</dbReference>
<dbReference type="InterPro" id="IPR017850">
    <property type="entry name" value="Alkaline_phosphatase_core_sf"/>
</dbReference>
<protein>
    <submittedName>
        <fullName evidence="2">Uncharacterized protein</fullName>
    </submittedName>
</protein>
<gene>
    <name evidence="2" type="ORF">BC936DRAFT_137038</name>
</gene>
<dbReference type="Proteomes" id="UP000268093">
    <property type="component" value="Unassembled WGS sequence"/>
</dbReference>
<dbReference type="OrthoDB" id="5135119at2759"/>
<evidence type="ECO:0000313" key="3">
    <source>
        <dbReference type="Proteomes" id="UP000268093"/>
    </source>
</evidence>
<evidence type="ECO:0000256" key="1">
    <source>
        <dbReference type="ARBA" id="ARBA00022801"/>
    </source>
</evidence>
<dbReference type="AlphaFoldDB" id="A0A433CY85"/>
<dbReference type="PANTHER" id="PTHR31956:SF1">
    <property type="entry name" value="NON-SPECIFIC PHOSPHOLIPASE C1"/>
    <property type="match status" value="1"/>
</dbReference>
<accession>A0A433CY85</accession>
<reference evidence="2 3" key="1">
    <citation type="journal article" date="2018" name="New Phytol.">
        <title>Phylogenomics of Endogonaceae and evolution of mycorrhizas within Mucoromycota.</title>
        <authorList>
            <person name="Chang Y."/>
            <person name="Desiro A."/>
            <person name="Na H."/>
            <person name="Sandor L."/>
            <person name="Lipzen A."/>
            <person name="Clum A."/>
            <person name="Barry K."/>
            <person name="Grigoriev I.V."/>
            <person name="Martin F.M."/>
            <person name="Stajich J.E."/>
            <person name="Smith M.E."/>
            <person name="Bonito G."/>
            <person name="Spatafora J.W."/>
        </authorList>
    </citation>
    <scope>NUCLEOTIDE SEQUENCE [LARGE SCALE GENOMIC DNA]</scope>
    <source>
        <strain evidence="2 3">GMNB39</strain>
    </source>
</reference>
<dbReference type="GO" id="GO:0042578">
    <property type="term" value="F:phosphoric ester hydrolase activity"/>
    <property type="evidence" value="ECO:0007669"/>
    <property type="project" value="UniProtKB-ARBA"/>
</dbReference>
<keyword evidence="3" id="KW-1185">Reference proteome</keyword>
<keyword evidence="1" id="KW-0378">Hydrolase</keyword>
<organism evidence="2 3">
    <name type="scientific">Jimgerdemannia flammicorona</name>
    <dbReference type="NCBI Taxonomy" id="994334"/>
    <lineage>
        <taxon>Eukaryota</taxon>
        <taxon>Fungi</taxon>
        <taxon>Fungi incertae sedis</taxon>
        <taxon>Mucoromycota</taxon>
        <taxon>Mucoromycotina</taxon>
        <taxon>Endogonomycetes</taxon>
        <taxon>Endogonales</taxon>
        <taxon>Endogonaceae</taxon>
        <taxon>Jimgerdemannia</taxon>
    </lineage>
</organism>
<comment type="caution">
    <text evidence="2">The sequence shown here is derived from an EMBL/GenBank/DDBJ whole genome shotgun (WGS) entry which is preliminary data.</text>
</comment>
<dbReference type="PANTHER" id="PTHR31956">
    <property type="entry name" value="NON-SPECIFIC PHOSPHOLIPASE C4-RELATED"/>
    <property type="match status" value="1"/>
</dbReference>
<proteinExistence type="predicted"/>
<sequence length="76" mass="8665">MSMTSFFVKIAILYLSLPIRRAWWFLRHVPPPEHVPNPDGINSTVLGKPFDFTRLGLRVPTIVVSPWVRKGAGEHN</sequence>